<gene>
    <name evidence="1" type="ORF">D7I47_09625</name>
</gene>
<dbReference type="Proteomes" id="UP000278886">
    <property type="component" value="Chromosome"/>
</dbReference>
<dbReference type="KEGG" id="lyd:D7I47_09625"/>
<reference evidence="2" key="1">
    <citation type="submission" date="2018-09" db="EMBL/GenBank/DDBJ databases">
        <title>Genome sequencing of strain 2DFWR-13.</title>
        <authorList>
            <person name="Heo J."/>
            <person name="Kim S.-J."/>
            <person name="Kwon S.-W."/>
        </authorList>
    </citation>
    <scope>NUCLEOTIDE SEQUENCE [LARGE SCALE GENOMIC DNA]</scope>
    <source>
        <strain evidence="2">2DFWR-13</strain>
    </source>
</reference>
<evidence type="ECO:0000313" key="2">
    <source>
        <dbReference type="Proteomes" id="UP000278886"/>
    </source>
</evidence>
<dbReference type="OrthoDB" id="4979099at2"/>
<keyword evidence="2" id="KW-1185">Reference proteome</keyword>
<sequence length="151" mass="15650">MSASLPEVTVYRTTTTRIRLAAALAALALTAGGLAGCSLIPNPVKDIVENGGGDSGNDNPLGSLPADWPSEVPVVDGTILVGLKTTDTAWGATILVADEAAAKQSTTLLESAGFTPLFEGSTSYENDRYTVVVQWGDTDDGYTIAYVVVQK</sequence>
<organism evidence="1 2">
    <name type="scientific">Protaetiibacter intestinalis</name>
    <dbReference type="NCBI Taxonomy" id="2419774"/>
    <lineage>
        <taxon>Bacteria</taxon>
        <taxon>Bacillati</taxon>
        <taxon>Actinomycetota</taxon>
        <taxon>Actinomycetes</taxon>
        <taxon>Micrococcales</taxon>
        <taxon>Microbacteriaceae</taxon>
        <taxon>Protaetiibacter</taxon>
    </lineage>
</organism>
<proteinExistence type="predicted"/>
<name>A0A387BIY4_9MICO</name>
<evidence type="ECO:0000313" key="1">
    <source>
        <dbReference type="EMBL" id="AYF98490.1"/>
    </source>
</evidence>
<dbReference type="EMBL" id="CP032630">
    <property type="protein sequence ID" value="AYF98490.1"/>
    <property type="molecule type" value="Genomic_DNA"/>
</dbReference>
<protein>
    <submittedName>
        <fullName evidence="1">Uncharacterized protein</fullName>
    </submittedName>
</protein>
<dbReference type="AlphaFoldDB" id="A0A387BIY4"/>
<accession>A0A387BIY4</accession>
<dbReference type="RefSeq" id="WP_120762837.1">
    <property type="nucleotide sequence ID" value="NZ_CP032630.1"/>
</dbReference>